<organism evidence="1 2">
    <name type="scientific">Sphingobacterium athyrii</name>
    <dbReference type="NCBI Taxonomy" id="2152717"/>
    <lineage>
        <taxon>Bacteria</taxon>
        <taxon>Pseudomonadati</taxon>
        <taxon>Bacteroidota</taxon>
        <taxon>Sphingobacteriia</taxon>
        <taxon>Sphingobacteriales</taxon>
        <taxon>Sphingobacteriaceae</taxon>
        <taxon>Sphingobacterium</taxon>
    </lineage>
</organism>
<evidence type="ECO:0000313" key="2">
    <source>
        <dbReference type="Proteomes" id="UP000250831"/>
    </source>
</evidence>
<dbReference type="Proteomes" id="UP000250831">
    <property type="component" value="Unassembled WGS sequence"/>
</dbReference>
<keyword evidence="2" id="KW-1185">Reference proteome</keyword>
<dbReference type="AlphaFoldDB" id="A0A363NZX9"/>
<name>A0A363NZX9_9SPHI</name>
<proteinExistence type="predicted"/>
<accession>A0A363NZX9</accession>
<reference evidence="1 2" key="1">
    <citation type="submission" date="2018-04" db="EMBL/GenBank/DDBJ databases">
        <title>Sphingobacterium sp. M46 Genome.</title>
        <authorList>
            <person name="Cheng J."/>
            <person name="Li Y."/>
        </authorList>
    </citation>
    <scope>NUCLEOTIDE SEQUENCE [LARGE SCALE GENOMIC DNA]</scope>
    <source>
        <strain evidence="1 2">M46</strain>
    </source>
</reference>
<gene>
    <name evidence="1" type="ORF">DCO56_05350</name>
</gene>
<protein>
    <submittedName>
        <fullName evidence="1">Uncharacterized protein</fullName>
    </submittedName>
</protein>
<sequence length="87" mass="10006">MYNSVQTSEEREWHTKENLPFLNPVEFVRENFEPFREDTLVEVNWCEDNGIVASIHVAGQLIAKLRVGTFLGWSKVVSKEGPLAKLM</sequence>
<evidence type="ECO:0000313" key="1">
    <source>
        <dbReference type="EMBL" id="PUV26374.1"/>
    </source>
</evidence>
<comment type="caution">
    <text evidence="1">The sequence shown here is derived from an EMBL/GenBank/DDBJ whole genome shotgun (WGS) entry which is preliminary data.</text>
</comment>
<dbReference type="EMBL" id="QCXX01000001">
    <property type="protein sequence ID" value="PUV26374.1"/>
    <property type="molecule type" value="Genomic_DNA"/>
</dbReference>